<protein>
    <recommendedName>
        <fullName evidence="3">mannan endo-1,4-beta-mannosidase</fullName>
        <ecNumber evidence="3">3.2.1.78</ecNumber>
    </recommendedName>
</protein>
<comment type="catalytic activity">
    <reaction evidence="1">
        <text>Random hydrolysis of (1-&gt;4)-beta-D-mannosidic linkages in mannans, galactomannans and glucomannans.</text>
        <dbReference type="EC" id="3.2.1.78"/>
    </reaction>
</comment>
<dbReference type="EC" id="3.2.1.78" evidence="3"/>
<dbReference type="AlphaFoldDB" id="A0A4S8IMP0"/>
<feature type="chain" id="PRO_5020481233" description="mannan endo-1,4-beta-mannosidase" evidence="6">
    <location>
        <begin position="27"/>
        <end position="383"/>
    </location>
</feature>
<feature type="signal peptide" evidence="6">
    <location>
        <begin position="1"/>
        <end position="26"/>
    </location>
</feature>
<dbReference type="STRING" id="52838.A0A4S8IMP0"/>
<evidence type="ECO:0000256" key="6">
    <source>
        <dbReference type="SAM" id="SignalP"/>
    </source>
</evidence>
<gene>
    <name evidence="8" type="ORF">C4D60_Mb06t13310</name>
</gene>
<dbReference type="SUPFAM" id="SSF51445">
    <property type="entry name" value="(Trans)glycosidases"/>
    <property type="match status" value="1"/>
</dbReference>
<comment type="caution">
    <text evidence="8">The sequence shown here is derived from an EMBL/GenBank/DDBJ whole genome shotgun (WGS) entry which is preliminary data.</text>
</comment>
<evidence type="ECO:0000256" key="1">
    <source>
        <dbReference type="ARBA" id="ARBA00001678"/>
    </source>
</evidence>
<feature type="domain" description="Glycoside hydrolase family 5" evidence="7">
    <location>
        <begin position="32"/>
        <end position="283"/>
    </location>
</feature>
<dbReference type="Proteomes" id="UP000317650">
    <property type="component" value="Chromosome 6"/>
</dbReference>
<reference evidence="8 9" key="1">
    <citation type="journal article" date="2019" name="Nat. Plants">
        <title>Genome sequencing of Musa balbisiana reveals subgenome evolution and function divergence in polyploid bananas.</title>
        <authorList>
            <person name="Yao X."/>
        </authorList>
    </citation>
    <scope>NUCLEOTIDE SEQUENCE [LARGE SCALE GENOMIC DNA]</scope>
    <source>
        <strain evidence="9">cv. DH-PKW</strain>
        <tissue evidence="8">Leaves</tissue>
    </source>
</reference>
<accession>A0A4S8IMP0</accession>
<evidence type="ECO:0000256" key="2">
    <source>
        <dbReference type="ARBA" id="ARBA00005641"/>
    </source>
</evidence>
<dbReference type="PANTHER" id="PTHR31451">
    <property type="match status" value="1"/>
</dbReference>
<dbReference type="EMBL" id="PYDT01000009">
    <property type="protein sequence ID" value="THU49797.1"/>
    <property type="molecule type" value="Genomic_DNA"/>
</dbReference>
<evidence type="ECO:0000313" key="9">
    <source>
        <dbReference type="Proteomes" id="UP000317650"/>
    </source>
</evidence>
<evidence type="ECO:0000256" key="4">
    <source>
        <dbReference type="ARBA" id="ARBA00022801"/>
    </source>
</evidence>
<evidence type="ECO:0000256" key="3">
    <source>
        <dbReference type="ARBA" id="ARBA00012706"/>
    </source>
</evidence>
<organism evidence="8 9">
    <name type="scientific">Musa balbisiana</name>
    <name type="common">Banana</name>
    <dbReference type="NCBI Taxonomy" id="52838"/>
    <lineage>
        <taxon>Eukaryota</taxon>
        <taxon>Viridiplantae</taxon>
        <taxon>Streptophyta</taxon>
        <taxon>Embryophyta</taxon>
        <taxon>Tracheophyta</taxon>
        <taxon>Spermatophyta</taxon>
        <taxon>Magnoliopsida</taxon>
        <taxon>Liliopsida</taxon>
        <taxon>Zingiberales</taxon>
        <taxon>Musaceae</taxon>
        <taxon>Musa</taxon>
    </lineage>
</organism>
<dbReference type="InterPro" id="IPR045053">
    <property type="entry name" value="MAN-like"/>
</dbReference>
<dbReference type="InterPro" id="IPR001547">
    <property type="entry name" value="Glyco_hydro_5"/>
</dbReference>
<name>A0A4S8IMP0_MUSBA</name>
<dbReference type="Pfam" id="PF26410">
    <property type="entry name" value="GH5_mannosidase"/>
    <property type="match status" value="1"/>
</dbReference>
<dbReference type="GO" id="GO:0016985">
    <property type="term" value="F:mannan endo-1,4-beta-mannosidase activity"/>
    <property type="evidence" value="ECO:0007669"/>
    <property type="project" value="UniProtKB-EC"/>
</dbReference>
<dbReference type="InterPro" id="IPR017853">
    <property type="entry name" value="GH"/>
</dbReference>
<evidence type="ECO:0000256" key="5">
    <source>
        <dbReference type="ARBA" id="ARBA00023295"/>
    </source>
</evidence>
<keyword evidence="5" id="KW-0326">Glycosidase</keyword>
<keyword evidence="6" id="KW-0732">Signal</keyword>
<sequence>MASFVVGLRRFLGALALMLLAHQAAAAERPAFVGESGSKLVVNGSPFVFNGFNAYWLMNVASEDQDEGLQDPERRGGGRAHRVPNVGVQRRRQPLAAVVAGGLQRESLPGASCLRFLPVSQRRRQAFVWRPQSILGLDFVVSEARNHGIRLVLSLINNFKDYGGRTQYVQWARDAGESIQTDDDFYTNAKVKQYYKNHVLKVLTRVNTITKVAYKDDPTIMTWDLMNEPRCQVDRTGQTVTVRTLSLASITAGNAAAAFISVNAWVKEMAAYTKSIDSKHLLQVIGKPLVFEEFGKSKTTPGYSQKVRDDFFSFVYGVIYSDAESSGGSFSGGLLWQIMGDGMDSYYDGFAIVLSRDSTTRAVIKNQSDAMAALKNRLSGSHH</sequence>
<comment type="similarity">
    <text evidence="2">Belongs to the glycosyl hydrolase 5 (cellulase A) family.</text>
</comment>
<keyword evidence="4" id="KW-0378">Hydrolase</keyword>
<evidence type="ECO:0000313" key="8">
    <source>
        <dbReference type="EMBL" id="THU49797.1"/>
    </source>
</evidence>
<keyword evidence="9" id="KW-1185">Reference proteome</keyword>
<dbReference type="PANTHER" id="PTHR31451:SF59">
    <property type="entry name" value="MANNAN ENDO-1,4-BETA-MANNOSIDASE"/>
    <property type="match status" value="1"/>
</dbReference>
<dbReference type="Gene3D" id="3.20.20.80">
    <property type="entry name" value="Glycosidases"/>
    <property type="match status" value="1"/>
</dbReference>
<evidence type="ECO:0000259" key="7">
    <source>
        <dbReference type="Pfam" id="PF26410"/>
    </source>
</evidence>
<proteinExistence type="inferred from homology"/>